<keyword evidence="2" id="KW-1185">Reference proteome</keyword>
<comment type="caution">
    <text evidence="1">The sequence shown here is derived from an EMBL/GenBank/DDBJ whole genome shotgun (WGS) entry which is preliminary data.</text>
</comment>
<dbReference type="Proteomes" id="UP001151699">
    <property type="component" value="Chromosome C"/>
</dbReference>
<evidence type="ECO:0000313" key="1">
    <source>
        <dbReference type="EMBL" id="KAJ6636127.1"/>
    </source>
</evidence>
<proteinExistence type="predicted"/>
<sequence length="318" mass="36819">MKGLLLKNVTSKVGLSNNKNYTDWPNVSISIKEHRAFSSALRKFRNVFYEIMLILIVYGEKMSNTQTKFVLIFRFRESEAAFWAEQGSSLSSKHDLILLITKHKTRYNVNNVIYGAVVPTRAHPLEVGQKKGNLFQVMLNVFLNRTYVFACGVDLQNFIQLSSQCIFQITAQGISGRINQVAKHQELYFMFQCYDQLIHSSCDCNYVSNMLKQDSNLDDKGRKALKCREELLHVDIIAVLCYISSIIMTNKESKTVFLFVCKSDSHKYDTISISLFAKYDMMMSRQDIVSHRKAIEKKNLDFFREPFYYPVDHINVSL</sequence>
<dbReference type="AlphaFoldDB" id="A0A9Q0MTN4"/>
<gene>
    <name evidence="1" type="ORF">Bhyg_14714</name>
</gene>
<accession>A0A9Q0MTN4</accession>
<dbReference type="EMBL" id="WJQU01000004">
    <property type="protein sequence ID" value="KAJ6636127.1"/>
    <property type="molecule type" value="Genomic_DNA"/>
</dbReference>
<name>A0A9Q0MTN4_9DIPT</name>
<reference evidence="1" key="1">
    <citation type="submission" date="2022-07" db="EMBL/GenBank/DDBJ databases">
        <authorList>
            <person name="Trinca V."/>
            <person name="Uliana J.V.C."/>
            <person name="Torres T.T."/>
            <person name="Ward R.J."/>
            <person name="Monesi N."/>
        </authorList>
    </citation>
    <scope>NUCLEOTIDE SEQUENCE</scope>
    <source>
        <strain evidence="1">HSMRA1968</strain>
        <tissue evidence="1">Whole embryos</tissue>
    </source>
</reference>
<organism evidence="1 2">
    <name type="scientific">Pseudolycoriella hygida</name>
    <dbReference type="NCBI Taxonomy" id="35572"/>
    <lineage>
        <taxon>Eukaryota</taxon>
        <taxon>Metazoa</taxon>
        <taxon>Ecdysozoa</taxon>
        <taxon>Arthropoda</taxon>
        <taxon>Hexapoda</taxon>
        <taxon>Insecta</taxon>
        <taxon>Pterygota</taxon>
        <taxon>Neoptera</taxon>
        <taxon>Endopterygota</taxon>
        <taxon>Diptera</taxon>
        <taxon>Nematocera</taxon>
        <taxon>Sciaroidea</taxon>
        <taxon>Sciaridae</taxon>
        <taxon>Pseudolycoriella</taxon>
    </lineage>
</organism>
<evidence type="ECO:0000313" key="2">
    <source>
        <dbReference type="Proteomes" id="UP001151699"/>
    </source>
</evidence>
<protein>
    <submittedName>
        <fullName evidence="1">Uncharacterized protein</fullName>
    </submittedName>
</protein>